<proteinExistence type="predicted"/>
<evidence type="ECO:0000256" key="1">
    <source>
        <dbReference type="SAM" id="SignalP"/>
    </source>
</evidence>
<comment type="caution">
    <text evidence="2">The sequence shown here is derived from an EMBL/GenBank/DDBJ whole genome shotgun (WGS) entry which is preliminary data.</text>
</comment>
<gene>
    <name evidence="2" type="ORF">B0T18DRAFT_213369</name>
</gene>
<accession>A0AA40EJV0</accession>
<protein>
    <recommendedName>
        <fullName evidence="4">Extracellular membrane protein CFEM domain-containing protein</fullName>
    </recommendedName>
</protein>
<sequence length="236" mass="25578">MRGTTIASVVDLSILLLLPLLQATVCNAQSDTDDPFLLCPTIKHPNWDAVQRINKEACGPEIPRGSTCNCRQDFINHYVNCQAEFTACSGDLAMKPSDWQDAFDVWENKCSAVMASESITMPTPTTTLSPAERSNAPMASCEAVGTRAVFCSQAQSSQSSCLSTTYDAVNTLGAFPCLCDANILDMIKRCDAGGGLAKCGVPMTDVPWSERLRSTCYQMGLNPVSSRIPYLITTRR</sequence>
<evidence type="ECO:0000313" key="2">
    <source>
        <dbReference type="EMBL" id="KAK0740634.1"/>
    </source>
</evidence>
<dbReference type="AlphaFoldDB" id="A0AA40EJV0"/>
<keyword evidence="3" id="KW-1185">Reference proteome</keyword>
<evidence type="ECO:0000313" key="3">
    <source>
        <dbReference type="Proteomes" id="UP001172155"/>
    </source>
</evidence>
<name>A0AA40EJV0_9PEZI</name>
<evidence type="ECO:0008006" key="4">
    <source>
        <dbReference type="Google" id="ProtNLM"/>
    </source>
</evidence>
<feature type="signal peptide" evidence="1">
    <location>
        <begin position="1"/>
        <end position="28"/>
    </location>
</feature>
<organism evidence="2 3">
    <name type="scientific">Schizothecium vesticola</name>
    <dbReference type="NCBI Taxonomy" id="314040"/>
    <lineage>
        <taxon>Eukaryota</taxon>
        <taxon>Fungi</taxon>
        <taxon>Dikarya</taxon>
        <taxon>Ascomycota</taxon>
        <taxon>Pezizomycotina</taxon>
        <taxon>Sordariomycetes</taxon>
        <taxon>Sordariomycetidae</taxon>
        <taxon>Sordariales</taxon>
        <taxon>Schizotheciaceae</taxon>
        <taxon>Schizothecium</taxon>
    </lineage>
</organism>
<dbReference type="EMBL" id="JAUKUD010000006">
    <property type="protein sequence ID" value="KAK0740634.1"/>
    <property type="molecule type" value="Genomic_DNA"/>
</dbReference>
<reference evidence="2" key="1">
    <citation type="submission" date="2023-06" db="EMBL/GenBank/DDBJ databases">
        <title>Genome-scale phylogeny and comparative genomics of the fungal order Sordariales.</title>
        <authorList>
            <consortium name="Lawrence Berkeley National Laboratory"/>
            <person name="Hensen N."/>
            <person name="Bonometti L."/>
            <person name="Westerberg I."/>
            <person name="Brannstrom I.O."/>
            <person name="Guillou S."/>
            <person name="Cros-Aarteil S."/>
            <person name="Calhoun S."/>
            <person name="Haridas S."/>
            <person name="Kuo A."/>
            <person name="Mondo S."/>
            <person name="Pangilinan J."/>
            <person name="Riley R."/>
            <person name="LaButti K."/>
            <person name="Andreopoulos B."/>
            <person name="Lipzen A."/>
            <person name="Chen C."/>
            <person name="Yanf M."/>
            <person name="Daum C."/>
            <person name="Ng V."/>
            <person name="Clum A."/>
            <person name="Steindorff A."/>
            <person name="Ohm R."/>
            <person name="Martin F."/>
            <person name="Silar P."/>
            <person name="Natvig D."/>
            <person name="Lalanne C."/>
            <person name="Gautier V."/>
            <person name="Ament-velasquez S.L."/>
            <person name="Kruys A."/>
            <person name="Hutchinson M.I."/>
            <person name="Powell A.J."/>
            <person name="Barry K."/>
            <person name="Miller A.N."/>
            <person name="Grigoriev I.V."/>
            <person name="Debuchy R."/>
            <person name="Gladieux P."/>
            <person name="Thoren M.H."/>
            <person name="Johannesson H."/>
        </authorList>
    </citation>
    <scope>NUCLEOTIDE SEQUENCE</scope>
    <source>
        <strain evidence="2">SMH3187-1</strain>
    </source>
</reference>
<feature type="chain" id="PRO_5041471059" description="Extracellular membrane protein CFEM domain-containing protein" evidence="1">
    <location>
        <begin position="29"/>
        <end position="236"/>
    </location>
</feature>
<keyword evidence="1" id="KW-0732">Signal</keyword>
<dbReference type="Proteomes" id="UP001172155">
    <property type="component" value="Unassembled WGS sequence"/>
</dbReference>